<dbReference type="CDD" id="cd23705">
    <property type="entry name" value="Flattop"/>
    <property type="match status" value="1"/>
</dbReference>
<sequence>ALPAPLSPQYEDAFSSRRLQNWSVPRPGRQRPSLREGSTQIIADDRGHLLPTVPRSQASPWGTFVGTWEMPLRIPPARLDLTSRSAAAATRLLGWIHQPTTLTRARNGLWTEITGKVSDPHWGPGTLPLGALLWPVDGVHLPGLHLPGLHLPGLHLPGSLSQGPSPRVHLPGLHLPGQLHKPAQIAVPALREANAGRFLGLGTAHEQISGVFCTTRQRPVLGPPSPLVLRTGLPPLAPKPKLLAAGLAGCPGRRGRCCAGRRSSQAAALLPEKNIQE</sequence>
<reference evidence="5" key="2">
    <citation type="submission" date="2025-09" db="UniProtKB">
        <authorList>
            <consortium name="Ensembl"/>
        </authorList>
    </citation>
    <scope>IDENTIFICATION</scope>
</reference>
<protein>
    <recommendedName>
        <fullName evidence="2">Protein Flattop</fullName>
    </recommendedName>
    <alternativeName>
        <fullName evidence="3">Cilia- and flagella-associated protein 126</fullName>
    </alternativeName>
</protein>
<name>A0A8D0FQ17_STROC</name>
<dbReference type="AlphaFoldDB" id="A0A8D0FQ17"/>
<dbReference type="InterPro" id="IPR038797">
    <property type="entry name" value="Fltp"/>
</dbReference>
<evidence type="ECO:0000256" key="1">
    <source>
        <dbReference type="ARBA" id="ARBA00009887"/>
    </source>
</evidence>
<evidence type="ECO:0000256" key="4">
    <source>
        <dbReference type="ARBA" id="ARBA00045261"/>
    </source>
</evidence>
<keyword evidence="6" id="KW-1185">Reference proteome</keyword>
<dbReference type="GO" id="GO:0036064">
    <property type="term" value="C:ciliary basal body"/>
    <property type="evidence" value="ECO:0007669"/>
    <property type="project" value="TreeGrafter"/>
</dbReference>
<evidence type="ECO:0000256" key="2">
    <source>
        <dbReference type="ARBA" id="ARBA00019181"/>
    </source>
</evidence>
<evidence type="ECO:0000256" key="3">
    <source>
        <dbReference type="ARBA" id="ARBA00033306"/>
    </source>
</evidence>
<accession>A0A8D0FQ17</accession>
<dbReference type="PANTHER" id="PTHR34639:SF1">
    <property type="entry name" value="PROTEIN FLATTOP"/>
    <property type="match status" value="1"/>
</dbReference>
<dbReference type="Ensembl" id="ENSSOCT00000017813.1">
    <property type="protein sequence ID" value="ENSSOCP00000017367.1"/>
    <property type="gene ID" value="ENSSOCG00000013065.1"/>
</dbReference>
<comment type="similarity">
    <text evidence="1">Belongs to the Flattop family.</text>
</comment>
<dbReference type="PANTHER" id="PTHR34639">
    <property type="entry name" value="PROTEIN FLATTOP"/>
    <property type="match status" value="1"/>
</dbReference>
<dbReference type="GO" id="GO:0044782">
    <property type="term" value="P:cilium organization"/>
    <property type="evidence" value="ECO:0007669"/>
    <property type="project" value="TreeGrafter"/>
</dbReference>
<evidence type="ECO:0000313" key="6">
    <source>
        <dbReference type="Proteomes" id="UP000694551"/>
    </source>
</evidence>
<dbReference type="Proteomes" id="UP000694551">
    <property type="component" value="Unplaced"/>
</dbReference>
<comment type="function">
    <text evidence="4">Microtubule inner protein (MIP) part of the dynein-decorated doublet microtubules (DMTs) in cilia axoneme. Acts as a regulator of cilium basal body docking and positioning in mono- and multiciliated cells. Regulates basal body docking and cilia formation in multiciliated lung cells. Regulates kinocilium positioning and stereocilia bundle morphogenesis in the inner ear.</text>
</comment>
<dbReference type="Pfam" id="PF22611">
    <property type="entry name" value="CFAP126"/>
    <property type="match status" value="1"/>
</dbReference>
<reference evidence="5" key="1">
    <citation type="submission" date="2025-08" db="UniProtKB">
        <authorList>
            <consortium name="Ensembl"/>
        </authorList>
    </citation>
    <scope>IDENTIFICATION</scope>
</reference>
<proteinExistence type="inferred from homology"/>
<evidence type="ECO:0000313" key="5">
    <source>
        <dbReference type="Ensembl" id="ENSSOCP00000017367.1"/>
    </source>
</evidence>
<organism evidence="5 6">
    <name type="scientific">Strix occidentalis caurina</name>
    <name type="common">northern spotted owl</name>
    <dbReference type="NCBI Taxonomy" id="311401"/>
    <lineage>
        <taxon>Eukaryota</taxon>
        <taxon>Metazoa</taxon>
        <taxon>Chordata</taxon>
        <taxon>Craniata</taxon>
        <taxon>Vertebrata</taxon>
        <taxon>Euteleostomi</taxon>
        <taxon>Archelosauria</taxon>
        <taxon>Archosauria</taxon>
        <taxon>Dinosauria</taxon>
        <taxon>Saurischia</taxon>
        <taxon>Theropoda</taxon>
        <taxon>Coelurosauria</taxon>
        <taxon>Aves</taxon>
        <taxon>Neognathae</taxon>
        <taxon>Neoaves</taxon>
        <taxon>Telluraves</taxon>
        <taxon>Strigiformes</taxon>
        <taxon>Strigidae</taxon>
        <taxon>Strix</taxon>
    </lineage>
</organism>